<name>A0A2S5KVM7_9PROT</name>
<evidence type="ECO:0000313" key="2">
    <source>
        <dbReference type="Proteomes" id="UP000238196"/>
    </source>
</evidence>
<sequence length="158" mass="18528">MFEKQDFLPLCDQIDEQLGNRWVITDRRKEAVIFESPDDAHFELQLLPDYEHQNRWKIQFMPILAGHLPDNPRLKQAIKRMAHDLSPERTPEALARSIDALLIDCRKMIQAFAPENKSHFVMDVVHHKDGLMSMYIENIPEPIGKEINNLLTDWQNSN</sequence>
<reference evidence="1 2" key="1">
    <citation type="submission" date="2018-02" db="EMBL/GenBank/DDBJ databases">
        <title>novel marine gammaproteobacteria from coastal saline agro ecosystem.</title>
        <authorList>
            <person name="Krishnan R."/>
            <person name="Ramesh Kumar N."/>
        </authorList>
    </citation>
    <scope>NUCLEOTIDE SEQUENCE [LARGE SCALE GENOMIC DNA]</scope>
    <source>
        <strain evidence="1 2">228</strain>
    </source>
</reference>
<comment type="caution">
    <text evidence="1">The sequence shown here is derived from an EMBL/GenBank/DDBJ whole genome shotgun (WGS) entry which is preliminary data.</text>
</comment>
<dbReference type="EMBL" id="PRLP01000012">
    <property type="protein sequence ID" value="PPC78702.1"/>
    <property type="molecule type" value="Genomic_DNA"/>
</dbReference>
<dbReference type="AlphaFoldDB" id="A0A2S5KVM7"/>
<protein>
    <submittedName>
        <fullName evidence="1">Uncharacterized protein</fullName>
    </submittedName>
</protein>
<organism evidence="1 2">
    <name type="scientific">Proteobacteria bacterium 228</name>
    <dbReference type="NCBI Taxonomy" id="2083153"/>
    <lineage>
        <taxon>Bacteria</taxon>
        <taxon>Pseudomonadati</taxon>
        <taxon>Pseudomonadota</taxon>
    </lineage>
</organism>
<dbReference type="Proteomes" id="UP000238196">
    <property type="component" value="Unassembled WGS sequence"/>
</dbReference>
<accession>A0A2S5KVM7</accession>
<evidence type="ECO:0000313" key="1">
    <source>
        <dbReference type="EMBL" id="PPC78702.1"/>
    </source>
</evidence>
<proteinExistence type="predicted"/>
<gene>
    <name evidence="1" type="ORF">C4K68_04140</name>
</gene>